<dbReference type="PANTHER" id="PTHR47505">
    <property type="entry name" value="DNA UTILIZATION PROTEIN YHGH"/>
    <property type="match status" value="1"/>
</dbReference>
<dbReference type="Gene3D" id="3.40.50.2020">
    <property type="match status" value="1"/>
</dbReference>
<gene>
    <name evidence="2" type="ORF">E4K67_19625</name>
</gene>
<comment type="similarity">
    <text evidence="1">Belongs to the ComF/GntX family.</text>
</comment>
<organism evidence="2 3">
    <name type="scientific">Desulfosporosinus fructosivorans</name>
    <dbReference type="NCBI Taxonomy" id="2018669"/>
    <lineage>
        <taxon>Bacteria</taxon>
        <taxon>Bacillati</taxon>
        <taxon>Bacillota</taxon>
        <taxon>Clostridia</taxon>
        <taxon>Eubacteriales</taxon>
        <taxon>Desulfitobacteriaceae</taxon>
        <taxon>Desulfosporosinus</taxon>
    </lineage>
</organism>
<reference evidence="2 3" key="1">
    <citation type="submission" date="2019-03" db="EMBL/GenBank/DDBJ databases">
        <title>Draft Genome Sequence of Desulfosporosinus fructosivorans Strain 63.6F, Isolated from Marine Sediment in the Baltic Sea.</title>
        <authorList>
            <person name="Hausmann B."/>
            <person name="Vandieken V."/>
            <person name="Pjevac P."/>
            <person name="Schreck K."/>
            <person name="Herbold C.W."/>
            <person name="Loy A."/>
        </authorList>
    </citation>
    <scope>NUCLEOTIDE SEQUENCE [LARGE SCALE GENOMIC DNA]</scope>
    <source>
        <strain evidence="2 3">63.6F</strain>
    </source>
</reference>
<dbReference type="AlphaFoldDB" id="A0A4Z0R401"/>
<dbReference type="InterPro" id="IPR000836">
    <property type="entry name" value="PRTase_dom"/>
</dbReference>
<dbReference type="SUPFAM" id="SSF53271">
    <property type="entry name" value="PRTase-like"/>
    <property type="match status" value="1"/>
</dbReference>
<dbReference type="EMBL" id="SPQQ01000007">
    <property type="protein sequence ID" value="TGE36717.1"/>
    <property type="molecule type" value="Genomic_DNA"/>
</dbReference>
<accession>A0A4Z0R401</accession>
<evidence type="ECO:0000313" key="2">
    <source>
        <dbReference type="EMBL" id="TGE36717.1"/>
    </source>
</evidence>
<sequence length="246" mass="27270">MKDCWQGAVKISRALWYEEVQVCTFCGEVGDLVCPTCSTNYLHPELGRCRGCGKLILKEKTCCLDCGAGRGPQHLDQVTAWGHYSGALREFIQKIKFEAHPRRIMKIARPFADWAISQLPAVDGVVAVPMHASRLAERGFNQAEVLASAIHWELGLPIIEGVERIKPTPSQILLSRRDRLHNLKDAFLVREPRFFSGRSVWIVDDVTTTGATFEAVAEVLRSSGVQEIYGLCLAAGLEIKLVPLGN</sequence>
<proteinExistence type="inferred from homology"/>
<dbReference type="CDD" id="cd06223">
    <property type="entry name" value="PRTases_typeI"/>
    <property type="match status" value="1"/>
</dbReference>
<dbReference type="OrthoDB" id="9779910at2"/>
<keyword evidence="3" id="KW-1185">Reference proteome</keyword>
<dbReference type="InterPro" id="IPR029057">
    <property type="entry name" value="PRTase-like"/>
</dbReference>
<dbReference type="InterPro" id="IPR051910">
    <property type="entry name" value="ComF/GntX_DNA_util-trans"/>
</dbReference>
<dbReference type="PANTHER" id="PTHR47505:SF1">
    <property type="entry name" value="DNA UTILIZATION PROTEIN YHGH"/>
    <property type="match status" value="1"/>
</dbReference>
<evidence type="ECO:0000256" key="1">
    <source>
        <dbReference type="ARBA" id="ARBA00008007"/>
    </source>
</evidence>
<name>A0A4Z0R401_9FIRM</name>
<evidence type="ECO:0000313" key="3">
    <source>
        <dbReference type="Proteomes" id="UP000298460"/>
    </source>
</evidence>
<dbReference type="Proteomes" id="UP000298460">
    <property type="component" value="Unassembled WGS sequence"/>
</dbReference>
<protein>
    <submittedName>
        <fullName evidence="2">ComF family protein</fullName>
    </submittedName>
</protein>
<dbReference type="RefSeq" id="WP_135549810.1">
    <property type="nucleotide sequence ID" value="NZ_SPQQ01000007.1"/>
</dbReference>
<comment type="caution">
    <text evidence="2">The sequence shown here is derived from an EMBL/GenBank/DDBJ whole genome shotgun (WGS) entry which is preliminary data.</text>
</comment>